<comment type="caution">
    <text evidence="3">The sequence shown here is derived from an EMBL/GenBank/DDBJ whole genome shotgun (WGS) entry which is preliminary data.</text>
</comment>
<dbReference type="RefSeq" id="WP_100390039.1">
    <property type="nucleotide sequence ID" value="NZ_BMZU01000001.1"/>
</dbReference>
<protein>
    <submittedName>
        <fullName evidence="3">RsiW-degrading membrane proteinase PrsW (M82 family)</fullName>
    </submittedName>
</protein>
<dbReference type="EMBL" id="PGFH01000003">
    <property type="protein sequence ID" value="PJJ78136.1"/>
    <property type="molecule type" value="Genomic_DNA"/>
</dbReference>
<feature type="transmembrane region" description="Helical" evidence="2">
    <location>
        <begin position="52"/>
        <end position="76"/>
    </location>
</feature>
<proteinExistence type="predicted"/>
<keyword evidence="2" id="KW-0812">Transmembrane</keyword>
<evidence type="ECO:0000313" key="3">
    <source>
        <dbReference type="EMBL" id="PJJ78136.1"/>
    </source>
</evidence>
<evidence type="ECO:0000256" key="1">
    <source>
        <dbReference type="SAM" id="MobiDB-lite"/>
    </source>
</evidence>
<feature type="region of interest" description="Disordered" evidence="1">
    <location>
        <begin position="1"/>
        <end position="28"/>
    </location>
</feature>
<feature type="transmembrane region" description="Helical" evidence="2">
    <location>
        <begin position="82"/>
        <end position="101"/>
    </location>
</feature>
<dbReference type="Pfam" id="PF13367">
    <property type="entry name" value="PrsW-protease"/>
    <property type="match status" value="1"/>
</dbReference>
<feature type="transmembrane region" description="Helical" evidence="2">
    <location>
        <begin position="113"/>
        <end position="133"/>
    </location>
</feature>
<accession>A0A2M9D1R5</accession>
<dbReference type="OrthoDB" id="9785431at2"/>
<keyword evidence="2" id="KW-1133">Transmembrane helix</keyword>
<feature type="transmembrane region" description="Helical" evidence="2">
    <location>
        <begin position="292"/>
        <end position="311"/>
    </location>
</feature>
<reference evidence="3 4" key="1">
    <citation type="submission" date="2017-11" db="EMBL/GenBank/DDBJ databases">
        <title>Genomic Encyclopedia of Archaeal and Bacterial Type Strains, Phase II (KMG-II): From Individual Species to Whole Genera.</title>
        <authorList>
            <person name="Goeker M."/>
        </authorList>
    </citation>
    <scope>NUCLEOTIDE SEQUENCE [LARGE SCALE GENOMIC DNA]</scope>
    <source>
        <strain evidence="3 4">DSM 16400</strain>
    </source>
</reference>
<organism evidence="3 4">
    <name type="scientific">Salinibacterium amurskyense</name>
    <dbReference type="NCBI Taxonomy" id="205941"/>
    <lineage>
        <taxon>Bacteria</taxon>
        <taxon>Bacillati</taxon>
        <taxon>Actinomycetota</taxon>
        <taxon>Actinomycetes</taxon>
        <taxon>Micrococcales</taxon>
        <taxon>Microbacteriaceae</taxon>
        <taxon>Salinibacterium</taxon>
    </lineage>
</organism>
<feature type="transmembrane region" description="Helical" evidence="2">
    <location>
        <begin position="264"/>
        <end position="286"/>
    </location>
</feature>
<dbReference type="PANTHER" id="PTHR36844:SF1">
    <property type="entry name" value="PROTEASE PRSW"/>
    <property type="match status" value="1"/>
</dbReference>
<evidence type="ECO:0000256" key="2">
    <source>
        <dbReference type="SAM" id="Phobius"/>
    </source>
</evidence>
<gene>
    <name evidence="3" type="ORF">CLV85_2591</name>
</gene>
<feature type="compositionally biased region" description="Polar residues" evidence="1">
    <location>
        <begin position="1"/>
        <end position="11"/>
    </location>
</feature>
<sequence length="413" mass="44072">MTASDPSSVTPDYTAASGRTAPSPTAASAEIAQEAQQHQLPPHVPQPRGPGLLILGILGVIALSFVLLFVIVYVISGIGTDAFALGGILAIVPLAVVFFAVRWIDRWEPEPRLAVVFAFLWGAGVAVLLALIVGAEIDNVINALGGPGPAYDFFSAAIQAPIVEEAGKALGILVIFWVARRHFDGPVDGLVYAAWIAGGFAFTENILYFGSELASINGSGTGILQMFLVRGLMSPFAHVMFTACTGIALGLAVRSRSNGRAVGVFAVGLSLAIALHALWNGALFFVNDFFGYYAIVQFPLFVVAIVIVVYLRRQEARMTFDRLAEYANAGWFNQDEVAVLATPAGRRQALAWAARNNKRAVMKVYIQEATRLAFARQRIITGRDQIGAIADEAVLLGAIVEARHALTGAQRAH</sequence>
<dbReference type="GO" id="GO:0008233">
    <property type="term" value="F:peptidase activity"/>
    <property type="evidence" value="ECO:0007669"/>
    <property type="project" value="InterPro"/>
</dbReference>
<dbReference type="Proteomes" id="UP000231742">
    <property type="component" value="Unassembled WGS sequence"/>
</dbReference>
<keyword evidence="4" id="KW-1185">Reference proteome</keyword>
<name>A0A2M9D1R5_9MICO</name>
<evidence type="ECO:0000313" key="4">
    <source>
        <dbReference type="Proteomes" id="UP000231742"/>
    </source>
</evidence>
<dbReference type="PANTHER" id="PTHR36844">
    <property type="entry name" value="PROTEASE PRSW"/>
    <property type="match status" value="1"/>
</dbReference>
<dbReference type="InterPro" id="IPR026898">
    <property type="entry name" value="PrsW"/>
</dbReference>
<dbReference type="AlphaFoldDB" id="A0A2M9D1R5"/>
<keyword evidence="2" id="KW-0472">Membrane</keyword>
<feature type="transmembrane region" description="Helical" evidence="2">
    <location>
        <begin position="231"/>
        <end position="252"/>
    </location>
</feature>
<feature type="transmembrane region" description="Helical" evidence="2">
    <location>
        <begin position="190"/>
        <end position="211"/>
    </location>
</feature>